<keyword evidence="1" id="KW-0732">Signal</keyword>
<evidence type="ECO:0000259" key="3">
    <source>
        <dbReference type="PROSITE" id="PS51123"/>
    </source>
</evidence>
<dbReference type="OrthoDB" id="9790048at2"/>
<dbReference type="PANTHER" id="PTHR30570:SF1">
    <property type="entry name" value="PHOSPHATE-BINDING PROTEIN PSTS"/>
    <property type="match status" value="1"/>
</dbReference>
<dbReference type="SUPFAM" id="SSF53850">
    <property type="entry name" value="Periplasmic binding protein-like II"/>
    <property type="match status" value="1"/>
</dbReference>
<dbReference type="CDD" id="cd13653">
    <property type="entry name" value="PBP2_phosphate_like_1"/>
    <property type="match status" value="1"/>
</dbReference>
<dbReference type="SUPFAM" id="SSF103088">
    <property type="entry name" value="OmpA-like"/>
    <property type="match status" value="1"/>
</dbReference>
<evidence type="ECO:0000256" key="2">
    <source>
        <dbReference type="PROSITE-ProRule" id="PRU00473"/>
    </source>
</evidence>
<organism evidence="4 5">
    <name type="scientific">Thiopseudomonas denitrificans</name>
    <dbReference type="NCBI Taxonomy" id="1501432"/>
    <lineage>
        <taxon>Bacteria</taxon>
        <taxon>Pseudomonadati</taxon>
        <taxon>Pseudomonadota</taxon>
        <taxon>Gammaproteobacteria</taxon>
        <taxon>Pseudomonadales</taxon>
        <taxon>Pseudomonadaceae</taxon>
        <taxon>Thiopseudomonas</taxon>
    </lineage>
</organism>
<evidence type="ECO:0000256" key="1">
    <source>
        <dbReference type="ARBA" id="ARBA00022729"/>
    </source>
</evidence>
<dbReference type="CDD" id="cd07185">
    <property type="entry name" value="OmpA_C-like"/>
    <property type="match status" value="1"/>
</dbReference>
<reference evidence="4 5" key="1">
    <citation type="submission" date="2019-03" db="EMBL/GenBank/DDBJ databases">
        <title>Genomic Encyclopedia of Type Strains, Phase IV (KMG-IV): sequencing the most valuable type-strain genomes for metagenomic binning, comparative biology and taxonomic classification.</title>
        <authorList>
            <person name="Goeker M."/>
        </authorList>
    </citation>
    <scope>NUCLEOTIDE SEQUENCE [LARGE SCALE GENOMIC DNA]</scope>
    <source>
        <strain evidence="4 5">DSM 28679</strain>
    </source>
</reference>
<dbReference type="Gene3D" id="3.40.190.10">
    <property type="entry name" value="Periplasmic binding protein-like II"/>
    <property type="match status" value="2"/>
</dbReference>
<dbReference type="GO" id="GO:0016020">
    <property type="term" value="C:membrane"/>
    <property type="evidence" value="ECO:0007669"/>
    <property type="project" value="UniProtKB-UniRule"/>
</dbReference>
<dbReference type="Pfam" id="PF00691">
    <property type="entry name" value="OmpA"/>
    <property type="match status" value="1"/>
</dbReference>
<sequence length="445" mass="48892">MQTLLTGVRPLFHHFILTALLALPLTLHAQGLELTINGSNTIGARLAPLLAEGMLKESGAREIEVQLNPDSREHLITAVSTDNEPIVIRINAHGSSTGFRGLIDQSGQIAAASRPIRSGEVQALSTAGEMRSQQAEQIIGLDGLAVIVHPDNPLNTLSMEQLAAVFSGQISRWEQLGGHAGAIHLYARDSNSGTWETFQDLVLNPVQLELHETAHRYQSNADLSASISLDVNGIGFVGLDSIGKARALALSAGQSRPMLPNQKLVATEDYPLARRLYLYLRPDEQNPLALAMINFTQSRAGQELVNQVGFVGQNIEAGREDVHDDMPDAYRTLAQEAQRLSVNFRFEEGLAQLDNKAMQDIKRLVAYLREHDKTESNVVLVGFSDPRRRNASLLSRLRAMVVRTQLIMNNVVIKDLIGVGDQLPVAANSDTEGRFKNRRVEVWVY</sequence>
<comment type="caution">
    <text evidence="4">The sequence shown here is derived from an EMBL/GenBank/DDBJ whole genome shotgun (WGS) entry which is preliminary data.</text>
</comment>
<keyword evidence="2" id="KW-0472">Membrane</keyword>
<dbReference type="InterPro" id="IPR050811">
    <property type="entry name" value="Phosphate_ABC_transporter"/>
</dbReference>
<evidence type="ECO:0000313" key="5">
    <source>
        <dbReference type="Proteomes" id="UP000294575"/>
    </source>
</evidence>
<evidence type="ECO:0000313" key="4">
    <source>
        <dbReference type="EMBL" id="TDQ39602.1"/>
    </source>
</evidence>
<dbReference type="RefSeq" id="WP_101496595.1">
    <property type="nucleotide sequence ID" value="NZ_LNJZ01000006.1"/>
</dbReference>
<dbReference type="PANTHER" id="PTHR30570">
    <property type="entry name" value="PERIPLASMIC PHOSPHATE BINDING COMPONENT OF PHOSPHATE ABC TRANSPORTER"/>
    <property type="match status" value="1"/>
</dbReference>
<dbReference type="InterPro" id="IPR036737">
    <property type="entry name" value="OmpA-like_sf"/>
</dbReference>
<feature type="domain" description="OmpA-like" evidence="3">
    <location>
        <begin position="333"/>
        <end position="445"/>
    </location>
</feature>
<dbReference type="EMBL" id="SNYK01000002">
    <property type="protein sequence ID" value="TDQ39602.1"/>
    <property type="molecule type" value="Genomic_DNA"/>
</dbReference>
<dbReference type="Proteomes" id="UP000294575">
    <property type="component" value="Unassembled WGS sequence"/>
</dbReference>
<accession>A0A4R6U2L9</accession>
<protein>
    <submittedName>
        <fullName evidence="4">Phosphate ABC transporter substrate-binding protein (PhoT family)</fullName>
    </submittedName>
</protein>
<dbReference type="InterPro" id="IPR024370">
    <property type="entry name" value="PBP_domain"/>
</dbReference>
<gene>
    <name evidence="4" type="ORF">DFQ45_102304</name>
</gene>
<dbReference type="AlphaFoldDB" id="A0A4R6U2L9"/>
<dbReference type="Gene3D" id="3.30.1330.60">
    <property type="entry name" value="OmpA-like domain"/>
    <property type="match status" value="1"/>
</dbReference>
<dbReference type="PROSITE" id="PS51123">
    <property type="entry name" value="OMPA_2"/>
    <property type="match status" value="1"/>
</dbReference>
<name>A0A4R6U2L9_9GAMM</name>
<dbReference type="InterPro" id="IPR006665">
    <property type="entry name" value="OmpA-like"/>
</dbReference>
<dbReference type="Pfam" id="PF12849">
    <property type="entry name" value="PBP_like_2"/>
    <property type="match status" value="1"/>
</dbReference>
<keyword evidence="5" id="KW-1185">Reference proteome</keyword>
<proteinExistence type="predicted"/>